<gene>
    <name evidence="2" type="ORF">B4915_03585</name>
</gene>
<feature type="transmembrane region" description="Helical" evidence="1">
    <location>
        <begin position="46"/>
        <end position="72"/>
    </location>
</feature>
<proteinExistence type="predicted"/>
<dbReference type="RefSeq" id="WP_105804458.1">
    <property type="nucleotide sequence ID" value="NZ_MWZD01000013.1"/>
</dbReference>
<sequence>MSAAPTQSTSSAGYRERLVPGPGIFIALLLLIPAVALVLTPVNAQIAIPTAVIAYAVVAAAMLLLSPTIAVADGFLTADRARIPVDQLGEIELLGTDALRAAIGPGLDARSFLLIRGWIKRGVRIQNIDPADPAPVWIITTRHPRALADAIEAARTE</sequence>
<dbReference type="AlphaFoldDB" id="A0A2S9QRT7"/>
<dbReference type="EMBL" id="MWZD01000013">
    <property type="protein sequence ID" value="PRI12282.1"/>
    <property type="molecule type" value="Genomic_DNA"/>
</dbReference>
<evidence type="ECO:0000256" key="1">
    <source>
        <dbReference type="SAM" id="Phobius"/>
    </source>
</evidence>
<keyword evidence="1" id="KW-0472">Membrane</keyword>
<name>A0A2S9QRT7_9MICO</name>
<feature type="transmembrane region" description="Helical" evidence="1">
    <location>
        <begin position="21"/>
        <end position="40"/>
    </location>
</feature>
<evidence type="ECO:0000313" key="3">
    <source>
        <dbReference type="Proteomes" id="UP000238650"/>
    </source>
</evidence>
<keyword evidence="1" id="KW-0812">Transmembrane</keyword>
<organism evidence="2 3">
    <name type="scientific">Leucobacter massiliensis</name>
    <dbReference type="NCBI Taxonomy" id="1686285"/>
    <lineage>
        <taxon>Bacteria</taxon>
        <taxon>Bacillati</taxon>
        <taxon>Actinomycetota</taxon>
        <taxon>Actinomycetes</taxon>
        <taxon>Micrococcales</taxon>
        <taxon>Microbacteriaceae</taxon>
        <taxon>Leucobacter</taxon>
    </lineage>
</organism>
<comment type="caution">
    <text evidence="2">The sequence shown here is derived from an EMBL/GenBank/DDBJ whole genome shotgun (WGS) entry which is preliminary data.</text>
</comment>
<reference evidence="2 3" key="1">
    <citation type="journal article" date="2017" name="New Microbes New Infect">
        <title>Genome sequence of 'Leucobacter massiliensis' sp. nov. isolated from human pharynx after travel to the 2014 Hajj.</title>
        <authorList>
            <person name="Leangapichart T."/>
            <person name="Gautret P."/>
            <person name="Nguyen T.T."/>
            <person name="Armstrong N."/>
            <person name="Rolain J.M."/>
        </authorList>
    </citation>
    <scope>NUCLEOTIDE SEQUENCE [LARGE SCALE GENOMIC DNA]</scope>
    <source>
        <strain evidence="2 3">122RC15</strain>
    </source>
</reference>
<keyword evidence="3" id="KW-1185">Reference proteome</keyword>
<dbReference type="Pfam" id="PF11292">
    <property type="entry name" value="DUF3093"/>
    <property type="match status" value="1"/>
</dbReference>
<accession>A0A2S9QRT7</accession>
<evidence type="ECO:0000313" key="2">
    <source>
        <dbReference type="EMBL" id="PRI12282.1"/>
    </source>
</evidence>
<keyword evidence="1" id="KW-1133">Transmembrane helix</keyword>
<dbReference type="Proteomes" id="UP000238650">
    <property type="component" value="Unassembled WGS sequence"/>
</dbReference>
<evidence type="ECO:0008006" key="4">
    <source>
        <dbReference type="Google" id="ProtNLM"/>
    </source>
</evidence>
<dbReference type="OrthoDB" id="3217020at2"/>
<protein>
    <recommendedName>
        <fullName evidence="4">DUF3093 domain-containing protein</fullName>
    </recommendedName>
</protein>
<dbReference type="InterPro" id="IPR021443">
    <property type="entry name" value="DUF3093"/>
</dbReference>